<dbReference type="InterPro" id="IPR036097">
    <property type="entry name" value="HisK_dim/P_sf"/>
</dbReference>
<keyword evidence="17" id="KW-1185">Reference proteome</keyword>
<dbReference type="PANTHER" id="PTHR43065">
    <property type="entry name" value="SENSOR HISTIDINE KINASE"/>
    <property type="match status" value="1"/>
</dbReference>
<keyword evidence="5" id="KW-0597">Phosphoprotein</keyword>
<dbReference type="SMART" id="SM00387">
    <property type="entry name" value="HATPase_c"/>
    <property type="match status" value="1"/>
</dbReference>
<dbReference type="PRINTS" id="PR00344">
    <property type="entry name" value="BCTRLSENSOR"/>
</dbReference>
<evidence type="ECO:0000256" key="14">
    <source>
        <dbReference type="SAM" id="Phobius"/>
    </source>
</evidence>
<dbReference type="Pfam" id="PF00512">
    <property type="entry name" value="HisKA"/>
    <property type="match status" value="1"/>
</dbReference>
<feature type="transmembrane region" description="Helical" evidence="14">
    <location>
        <begin position="78"/>
        <end position="99"/>
    </location>
</feature>
<keyword evidence="13 14" id="KW-0472">Membrane</keyword>
<keyword evidence="6 16" id="KW-0808">Transferase</keyword>
<sequence>MKHIFQVVKKADIGKLNPNPFDKRSVNTIKVIEKCLIENHNISDEWEMSHWNRTKSVAENQNKKTHGPAYYSDFRIKIALRIVIVSLAPLLLVAGIILYQFQGYANQMVHAHLDQLVLKHRQKIDDFLKQKLSDISYLSKGYEFSRLKEKPFLQQRLRALQVDYSYVFVDLGVIDDQGRQVSYAGPFDLDQADYSDSEWFQKARVRDTYISDVFLGMRGQPHFIVAVKREWQGRMWLVRATIDFMAFNTLVEDFTMGKTGTAFILNRQGEFQTRAPKGTLKLTLQQYKNLFKMGEDARGNKTGDRIIAPSVLGQNDLFQIAREYEPKIDRYTSSPPHKYTTFTVEKKGEDGTRCLVVAAFLKNDDWLLIFQQEKKDAFAKLNETQLIAVFITFAGAVLIIFMAFFISGQLVKRIARLDSEKEVMNQQIVETGKLASIGELAAGIAHEINNPVAIMVEEAGWIQDLLSEGIDKGDNFEEFKRALNQIQTQGHRCKGITHKLLSFARKTDSRVETLQINEFVTEVVDLLSQKFKYANINVDVQLHPELPTIQASATEIQQVLMNILQNAVYAMEKTGGKIIIMTGMDDQHLSVSIKDTGPGIPSDNLARIFDPFFTTRPVGKGTGLGLSICYGIINKMGGRIDVESKVDEGTIFTIVLPLDNPAPKVKENI</sequence>
<dbReference type="EMBL" id="APJX01000002">
    <property type="protein sequence ID" value="EMS80692.1"/>
    <property type="molecule type" value="Genomic_DNA"/>
</dbReference>
<dbReference type="GO" id="GO:0000155">
    <property type="term" value="F:phosphorelay sensor kinase activity"/>
    <property type="evidence" value="ECO:0007669"/>
    <property type="project" value="InterPro"/>
</dbReference>
<dbReference type="InterPro" id="IPR036890">
    <property type="entry name" value="HATPase_C_sf"/>
</dbReference>
<evidence type="ECO:0000256" key="10">
    <source>
        <dbReference type="ARBA" id="ARBA00022840"/>
    </source>
</evidence>
<keyword evidence="9 16" id="KW-0418">Kinase</keyword>
<dbReference type="InterPro" id="IPR004358">
    <property type="entry name" value="Sig_transdc_His_kin-like_C"/>
</dbReference>
<dbReference type="Pfam" id="PF02518">
    <property type="entry name" value="HATPase_c"/>
    <property type="match status" value="1"/>
</dbReference>
<evidence type="ECO:0000256" key="13">
    <source>
        <dbReference type="ARBA" id="ARBA00023136"/>
    </source>
</evidence>
<dbReference type="InterPro" id="IPR003661">
    <property type="entry name" value="HisK_dim/P_dom"/>
</dbReference>
<evidence type="ECO:0000313" key="17">
    <source>
        <dbReference type="Proteomes" id="UP000014216"/>
    </source>
</evidence>
<feature type="domain" description="Histidine kinase" evidence="15">
    <location>
        <begin position="443"/>
        <end position="660"/>
    </location>
</feature>
<keyword evidence="12" id="KW-0902">Two-component regulatory system</keyword>
<dbReference type="GO" id="GO:0005524">
    <property type="term" value="F:ATP binding"/>
    <property type="evidence" value="ECO:0007669"/>
    <property type="project" value="UniProtKB-KW"/>
</dbReference>
<evidence type="ECO:0000256" key="11">
    <source>
        <dbReference type="ARBA" id="ARBA00022989"/>
    </source>
</evidence>
<evidence type="ECO:0000256" key="1">
    <source>
        <dbReference type="ARBA" id="ARBA00000085"/>
    </source>
</evidence>
<evidence type="ECO:0000256" key="9">
    <source>
        <dbReference type="ARBA" id="ARBA00022777"/>
    </source>
</evidence>
<feature type="transmembrane region" description="Helical" evidence="14">
    <location>
        <begin position="386"/>
        <end position="406"/>
    </location>
</feature>
<evidence type="ECO:0000256" key="6">
    <source>
        <dbReference type="ARBA" id="ARBA00022679"/>
    </source>
</evidence>
<evidence type="ECO:0000256" key="3">
    <source>
        <dbReference type="ARBA" id="ARBA00012438"/>
    </source>
</evidence>
<dbReference type="CDD" id="cd18774">
    <property type="entry name" value="PDC2_HK_sensor"/>
    <property type="match status" value="1"/>
</dbReference>
<evidence type="ECO:0000256" key="7">
    <source>
        <dbReference type="ARBA" id="ARBA00022692"/>
    </source>
</evidence>
<evidence type="ECO:0000259" key="15">
    <source>
        <dbReference type="PROSITE" id="PS50109"/>
    </source>
</evidence>
<dbReference type="SUPFAM" id="SSF55874">
    <property type="entry name" value="ATPase domain of HSP90 chaperone/DNA topoisomerase II/histidine kinase"/>
    <property type="match status" value="1"/>
</dbReference>
<keyword evidence="4" id="KW-1003">Cell membrane</keyword>
<gene>
    <name evidence="16" type="primary">kinE</name>
    <name evidence="16" type="ORF">Dpo_2c03880</name>
</gene>
<evidence type="ECO:0000256" key="5">
    <source>
        <dbReference type="ARBA" id="ARBA00022553"/>
    </source>
</evidence>
<evidence type="ECO:0000313" key="16">
    <source>
        <dbReference type="EMBL" id="EMS80692.1"/>
    </source>
</evidence>
<name>S0G6Z2_9BACT</name>
<dbReference type="InterPro" id="IPR003594">
    <property type="entry name" value="HATPase_dom"/>
</dbReference>
<proteinExistence type="predicted"/>
<dbReference type="InterPro" id="IPR033479">
    <property type="entry name" value="dCache_1"/>
</dbReference>
<dbReference type="AlphaFoldDB" id="S0G6Z2"/>
<evidence type="ECO:0000256" key="8">
    <source>
        <dbReference type="ARBA" id="ARBA00022741"/>
    </source>
</evidence>
<dbReference type="SUPFAM" id="SSF47384">
    <property type="entry name" value="Homodimeric domain of signal transducing histidine kinase"/>
    <property type="match status" value="1"/>
</dbReference>
<evidence type="ECO:0000256" key="2">
    <source>
        <dbReference type="ARBA" id="ARBA00004651"/>
    </source>
</evidence>
<keyword evidence="8" id="KW-0547">Nucleotide-binding</keyword>
<organism evidence="16 17">
    <name type="scientific">Desulfotignum phosphitoxidans DSM 13687</name>
    <dbReference type="NCBI Taxonomy" id="1286635"/>
    <lineage>
        <taxon>Bacteria</taxon>
        <taxon>Pseudomonadati</taxon>
        <taxon>Thermodesulfobacteriota</taxon>
        <taxon>Desulfobacteria</taxon>
        <taxon>Desulfobacterales</taxon>
        <taxon>Desulfobacteraceae</taxon>
        <taxon>Desulfotignum</taxon>
    </lineage>
</organism>
<dbReference type="EC" id="2.7.13.3" evidence="3"/>
<dbReference type="PROSITE" id="PS50109">
    <property type="entry name" value="HIS_KIN"/>
    <property type="match status" value="1"/>
</dbReference>
<dbReference type="PANTHER" id="PTHR43065:SF46">
    <property type="entry name" value="C4-DICARBOXYLATE TRANSPORT SENSOR PROTEIN DCTB"/>
    <property type="match status" value="1"/>
</dbReference>
<dbReference type="InterPro" id="IPR005467">
    <property type="entry name" value="His_kinase_dom"/>
</dbReference>
<keyword evidence="11 14" id="KW-1133">Transmembrane helix</keyword>
<evidence type="ECO:0000256" key="12">
    <source>
        <dbReference type="ARBA" id="ARBA00023012"/>
    </source>
</evidence>
<comment type="caution">
    <text evidence="16">The sequence shown here is derived from an EMBL/GenBank/DDBJ whole genome shotgun (WGS) entry which is preliminary data.</text>
</comment>
<accession>S0G6Z2</accession>
<dbReference type="Gene3D" id="3.30.565.10">
    <property type="entry name" value="Histidine kinase-like ATPase, C-terminal domain"/>
    <property type="match status" value="1"/>
</dbReference>
<evidence type="ECO:0000256" key="4">
    <source>
        <dbReference type="ARBA" id="ARBA00022475"/>
    </source>
</evidence>
<comment type="subcellular location">
    <subcellularLocation>
        <location evidence="2">Cell membrane</location>
        <topology evidence="2">Multi-pass membrane protein</topology>
    </subcellularLocation>
</comment>
<reference evidence="16 17" key="1">
    <citation type="journal article" date="2013" name="Genome Announc.">
        <title>Draft Genome Sequence of Desulfotignum phosphitoxidans DSM 13687 Strain FiPS-3.</title>
        <authorList>
            <person name="Poehlein A."/>
            <person name="Daniel R."/>
            <person name="Simeonova D.D."/>
        </authorList>
    </citation>
    <scope>NUCLEOTIDE SEQUENCE [LARGE SCALE GENOMIC DNA]</scope>
    <source>
        <strain evidence="16 17">DSM 13687</strain>
    </source>
</reference>
<dbReference type="Pfam" id="PF02743">
    <property type="entry name" value="dCache_1"/>
    <property type="match status" value="1"/>
</dbReference>
<comment type="catalytic activity">
    <reaction evidence="1">
        <text>ATP + protein L-histidine = ADP + protein N-phospho-L-histidine.</text>
        <dbReference type="EC" id="2.7.13.3"/>
    </reaction>
</comment>
<dbReference type="CDD" id="cd12914">
    <property type="entry name" value="PDC1_DGC_like"/>
    <property type="match status" value="1"/>
</dbReference>
<dbReference type="CDD" id="cd00082">
    <property type="entry name" value="HisKA"/>
    <property type="match status" value="1"/>
</dbReference>
<keyword evidence="10" id="KW-0067">ATP-binding</keyword>
<protein>
    <recommendedName>
        <fullName evidence="3">histidine kinase</fullName>
        <ecNumber evidence="3">2.7.13.3</ecNumber>
    </recommendedName>
</protein>
<dbReference type="Gene3D" id="3.30.450.20">
    <property type="entry name" value="PAS domain"/>
    <property type="match status" value="2"/>
</dbReference>
<dbReference type="Gene3D" id="1.10.287.130">
    <property type="match status" value="1"/>
</dbReference>
<keyword evidence="7 14" id="KW-0812">Transmembrane</keyword>
<dbReference type="PATRIC" id="fig|1286635.3.peg.1365"/>
<dbReference type="SMART" id="SM00388">
    <property type="entry name" value="HisKA"/>
    <property type="match status" value="1"/>
</dbReference>
<dbReference type="GO" id="GO:0005886">
    <property type="term" value="C:plasma membrane"/>
    <property type="evidence" value="ECO:0007669"/>
    <property type="project" value="UniProtKB-SubCell"/>
</dbReference>
<dbReference type="Proteomes" id="UP000014216">
    <property type="component" value="Unassembled WGS sequence"/>
</dbReference>